<feature type="region of interest" description="Disordered" evidence="1">
    <location>
        <begin position="167"/>
        <end position="207"/>
    </location>
</feature>
<dbReference type="Proteomes" id="UP000019146">
    <property type="component" value="Chromosome 2"/>
</dbReference>
<sequence>MSLIVAARFTTFPTAESAAERLFRAGFVEEDVSLFFVNPRGQHARFPIGGDENKDAAATDAPKGAGMGVTIGAVAGAVVGVGIFTVFAAPVLVSAIAAGVGAYIGSLIGAMYKTRGGGKGARHAWAHHEERDSGVLLAVHVTPDTQQMAASVLREAGGASIERATGRWQQGRWADFDPTQPVQPVQGERGIDGRRERPAERPAERHA</sequence>
<dbReference type="GeneID" id="69970360"/>
<keyword evidence="2" id="KW-0472">Membrane</keyword>
<keyword evidence="2" id="KW-0812">Transmembrane</keyword>
<organism evidence="3 4">
    <name type="scientific">Paraburkholderia caribensis MBA4</name>
    <dbReference type="NCBI Taxonomy" id="1323664"/>
    <lineage>
        <taxon>Bacteria</taxon>
        <taxon>Pseudomonadati</taxon>
        <taxon>Pseudomonadota</taxon>
        <taxon>Betaproteobacteria</taxon>
        <taxon>Burkholderiales</taxon>
        <taxon>Burkholderiaceae</taxon>
        <taxon>Paraburkholderia</taxon>
    </lineage>
</organism>
<reference evidence="3 4" key="1">
    <citation type="journal article" date="2014" name="Genome Announc.">
        <title>Draft Genome Sequence of the Haloacid-Degrading Burkholderia caribensis Strain MBA4.</title>
        <authorList>
            <person name="Pan Y."/>
            <person name="Kong K.F."/>
            <person name="Tsang J.S."/>
        </authorList>
    </citation>
    <scope>NUCLEOTIDE SEQUENCE [LARGE SCALE GENOMIC DNA]</scope>
    <source>
        <strain evidence="3 4">MBA4</strain>
    </source>
</reference>
<gene>
    <name evidence="3" type="ORF">K788_0002904</name>
</gene>
<accession>A0A0N7JUH0</accession>
<dbReference type="KEGG" id="bcai:K788_0002904"/>
<name>A0A0N7JUH0_9BURK</name>
<evidence type="ECO:0000313" key="3">
    <source>
        <dbReference type="EMBL" id="ALL66389.1"/>
    </source>
</evidence>
<proteinExistence type="predicted"/>
<evidence type="ECO:0000313" key="4">
    <source>
        <dbReference type="Proteomes" id="UP000019146"/>
    </source>
</evidence>
<dbReference type="AlphaFoldDB" id="A0A0N7JUH0"/>
<keyword evidence="2" id="KW-1133">Transmembrane helix</keyword>
<dbReference type="EMBL" id="CP012747">
    <property type="protein sequence ID" value="ALL66389.1"/>
    <property type="molecule type" value="Genomic_DNA"/>
</dbReference>
<feature type="transmembrane region" description="Helical" evidence="2">
    <location>
        <begin position="91"/>
        <end position="112"/>
    </location>
</feature>
<evidence type="ECO:0000256" key="1">
    <source>
        <dbReference type="SAM" id="MobiDB-lite"/>
    </source>
</evidence>
<dbReference type="RefSeq" id="WP_051453760.1">
    <property type="nucleotide sequence ID" value="NZ_CP012747.1"/>
</dbReference>
<evidence type="ECO:0000256" key="2">
    <source>
        <dbReference type="SAM" id="Phobius"/>
    </source>
</evidence>
<feature type="compositionally biased region" description="Basic and acidic residues" evidence="1">
    <location>
        <begin position="189"/>
        <end position="207"/>
    </location>
</feature>
<feature type="transmembrane region" description="Helical" evidence="2">
    <location>
        <begin position="64"/>
        <end position="85"/>
    </location>
</feature>
<protein>
    <submittedName>
        <fullName evidence="3">Putative membrane protein</fullName>
    </submittedName>
</protein>